<dbReference type="AlphaFoldDB" id="A0A218WUE9"/>
<name>A0A218WUE9_PUNGR</name>
<feature type="region of interest" description="Disordered" evidence="1">
    <location>
        <begin position="19"/>
        <end position="51"/>
    </location>
</feature>
<gene>
    <name evidence="2" type="ORF">CDL15_Pgr009794</name>
</gene>
<accession>A0A218WUE9</accession>
<evidence type="ECO:0000256" key="1">
    <source>
        <dbReference type="SAM" id="MobiDB-lite"/>
    </source>
</evidence>
<evidence type="ECO:0000313" key="3">
    <source>
        <dbReference type="Proteomes" id="UP000197138"/>
    </source>
</evidence>
<comment type="caution">
    <text evidence="2">The sequence shown here is derived from an EMBL/GenBank/DDBJ whole genome shotgun (WGS) entry which is preliminary data.</text>
</comment>
<evidence type="ECO:0000313" key="2">
    <source>
        <dbReference type="EMBL" id="OWM76148.1"/>
    </source>
</evidence>
<protein>
    <submittedName>
        <fullName evidence="2">Uncharacterized protein</fullName>
    </submittedName>
</protein>
<reference evidence="3" key="1">
    <citation type="journal article" date="2017" name="Plant J.">
        <title>The pomegranate (Punica granatum L.) genome and the genomics of punicalagin biosynthesis.</title>
        <authorList>
            <person name="Qin G."/>
            <person name="Xu C."/>
            <person name="Ming R."/>
            <person name="Tang H."/>
            <person name="Guyot R."/>
            <person name="Kramer E.M."/>
            <person name="Hu Y."/>
            <person name="Yi X."/>
            <person name="Qi Y."/>
            <person name="Xu X."/>
            <person name="Gao Z."/>
            <person name="Pan H."/>
            <person name="Jian J."/>
            <person name="Tian Y."/>
            <person name="Yue Z."/>
            <person name="Xu Y."/>
        </authorList>
    </citation>
    <scope>NUCLEOTIDE SEQUENCE [LARGE SCALE GENOMIC DNA]</scope>
    <source>
        <strain evidence="3">cv. Dabenzi</strain>
    </source>
</reference>
<sequence length="89" mass="9620">MVSRLMGPATSLRALKKLAGAKLSRGSDAKPSGSKVSNPERPSSKAVDPAKLTVWERDGRRARGGTLGMSELAQRYKSHFRILNDQLNG</sequence>
<organism evidence="2 3">
    <name type="scientific">Punica granatum</name>
    <name type="common">Pomegranate</name>
    <dbReference type="NCBI Taxonomy" id="22663"/>
    <lineage>
        <taxon>Eukaryota</taxon>
        <taxon>Viridiplantae</taxon>
        <taxon>Streptophyta</taxon>
        <taxon>Embryophyta</taxon>
        <taxon>Tracheophyta</taxon>
        <taxon>Spermatophyta</taxon>
        <taxon>Magnoliopsida</taxon>
        <taxon>eudicotyledons</taxon>
        <taxon>Gunneridae</taxon>
        <taxon>Pentapetalae</taxon>
        <taxon>rosids</taxon>
        <taxon>malvids</taxon>
        <taxon>Myrtales</taxon>
        <taxon>Lythraceae</taxon>
        <taxon>Punica</taxon>
    </lineage>
</organism>
<dbReference type="Proteomes" id="UP000197138">
    <property type="component" value="Unassembled WGS sequence"/>
</dbReference>
<dbReference type="EMBL" id="MTKT01003224">
    <property type="protein sequence ID" value="OWM76148.1"/>
    <property type="molecule type" value="Genomic_DNA"/>
</dbReference>
<proteinExistence type="predicted"/>